<evidence type="ECO:0000256" key="4">
    <source>
        <dbReference type="RuleBase" id="RU366011"/>
    </source>
</evidence>
<keyword evidence="4" id="KW-0049">Antioxidant</keyword>
<dbReference type="PANTHER" id="PTHR10430">
    <property type="entry name" value="PEROXIREDOXIN"/>
    <property type="match status" value="1"/>
</dbReference>
<feature type="domain" description="Thioredoxin" evidence="6">
    <location>
        <begin position="1"/>
        <end position="175"/>
    </location>
</feature>
<dbReference type="GO" id="GO:0008379">
    <property type="term" value="F:thioredoxin peroxidase activity"/>
    <property type="evidence" value="ECO:0007669"/>
    <property type="project" value="InterPro"/>
</dbReference>
<dbReference type="InterPro" id="IPR013740">
    <property type="entry name" value="Redoxin"/>
</dbReference>
<comment type="function">
    <text evidence="4">Thiol-specific peroxidase that catalyzes the reduction of hydrogen peroxide and organic hydroperoxides to water and alcohols, respectively. Plays a role in cell protection against oxidative stress by detoxifying peroxides.</text>
</comment>
<feature type="domain" description="Rhodanese" evidence="5">
    <location>
        <begin position="79"/>
        <end position="121"/>
    </location>
</feature>
<dbReference type="GO" id="GO:0005737">
    <property type="term" value="C:cytoplasm"/>
    <property type="evidence" value="ECO:0007669"/>
    <property type="project" value="TreeGrafter"/>
</dbReference>
<comment type="similarity">
    <text evidence="4">Belongs to the peroxiredoxin family. Prx5 subfamily.</text>
</comment>
<name>A0AAU7XEH6_9HYPH</name>
<dbReference type="Pfam" id="PF08534">
    <property type="entry name" value="Redoxin"/>
    <property type="match status" value="1"/>
</dbReference>
<dbReference type="InterPro" id="IPR037944">
    <property type="entry name" value="PRX5-like"/>
</dbReference>
<dbReference type="GO" id="GO:0034599">
    <property type="term" value="P:cellular response to oxidative stress"/>
    <property type="evidence" value="ECO:0007669"/>
    <property type="project" value="InterPro"/>
</dbReference>
<accession>A0AAU7XEH6</accession>
<evidence type="ECO:0000256" key="3">
    <source>
        <dbReference type="PIRSR" id="PIRSR637944-1"/>
    </source>
</evidence>
<dbReference type="KEGG" id="mflg:ABS361_07930"/>
<evidence type="ECO:0000256" key="1">
    <source>
        <dbReference type="ARBA" id="ARBA00022559"/>
    </source>
</evidence>
<evidence type="ECO:0000256" key="2">
    <source>
        <dbReference type="ARBA" id="ARBA00023002"/>
    </source>
</evidence>
<dbReference type="EMBL" id="CP158568">
    <property type="protein sequence ID" value="XBY46146.1"/>
    <property type="molecule type" value="Genomic_DNA"/>
</dbReference>
<sequence>MPTIDRVPDVTFATRVRNDALAGPNPYEWKSVTTADLFAGRNVVLVGVPGAFTPACSETHLPGYETTYDQFRALGIDAVLCTSVNDAFVMFQWAKALGVSKVFMLPDGNGDFARLMGLLVKRTSTGMGLRSWRYSAHVEDGAVRKFFVEPGLRDDPPGVGVTVSGAETMLEYLRAR</sequence>
<reference evidence="7" key="1">
    <citation type="submission" date="2024-06" db="EMBL/GenBank/DDBJ databases">
        <title>Methylostella associata gen. nov., sp. nov., a novel Ancalomicrobiaceae-affiliated facultatively methylotrophic bacteria that feed on methanotrophs of the genus Methylococcus.</title>
        <authorList>
            <person name="Saltykova V."/>
            <person name="Danilova O.V."/>
            <person name="Oshkin I.Y."/>
            <person name="Belova S.E."/>
            <person name="Pimenov N.V."/>
            <person name="Dedysh S.N."/>
        </authorList>
    </citation>
    <scope>NUCLEOTIDE SEQUENCE</scope>
    <source>
        <strain evidence="7">S20</strain>
    </source>
</reference>
<dbReference type="InterPro" id="IPR036249">
    <property type="entry name" value="Thioredoxin-like_sf"/>
</dbReference>
<evidence type="ECO:0000259" key="6">
    <source>
        <dbReference type="PROSITE" id="PS51352"/>
    </source>
</evidence>
<dbReference type="SUPFAM" id="SSF52833">
    <property type="entry name" value="Thioredoxin-like"/>
    <property type="match status" value="1"/>
</dbReference>
<dbReference type="GO" id="GO:0045454">
    <property type="term" value="P:cell redox homeostasis"/>
    <property type="evidence" value="ECO:0007669"/>
    <property type="project" value="TreeGrafter"/>
</dbReference>
<keyword evidence="4" id="KW-0676">Redox-active center</keyword>
<dbReference type="PROSITE" id="PS50206">
    <property type="entry name" value="RHODANESE_3"/>
    <property type="match status" value="1"/>
</dbReference>
<dbReference type="EC" id="1.11.1.27" evidence="4"/>
<evidence type="ECO:0000313" key="7">
    <source>
        <dbReference type="EMBL" id="XBY46146.1"/>
    </source>
</evidence>
<gene>
    <name evidence="7" type="ORF">ABS361_07930</name>
</gene>
<proteinExistence type="inferred from homology"/>
<dbReference type="CDD" id="cd03013">
    <property type="entry name" value="PRX5_like"/>
    <property type="match status" value="1"/>
</dbReference>
<dbReference type="InterPro" id="IPR013766">
    <property type="entry name" value="Thioredoxin_domain"/>
</dbReference>
<keyword evidence="1 4" id="KW-0575">Peroxidase</keyword>
<dbReference type="GO" id="GO:0042744">
    <property type="term" value="P:hydrogen peroxide catabolic process"/>
    <property type="evidence" value="ECO:0007669"/>
    <property type="project" value="TreeGrafter"/>
</dbReference>
<dbReference type="PANTHER" id="PTHR10430:SF16">
    <property type="entry name" value="PEROXIREDOXIN-5, MITOCHONDRIAL"/>
    <property type="match status" value="1"/>
</dbReference>
<comment type="catalytic activity">
    <reaction evidence="4">
        <text>a hydroperoxide + 2 glutathione = an alcohol + glutathione disulfide + H2O</text>
        <dbReference type="Rhea" id="RHEA:62632"/>
        <dbReference type="ChEBI" id="CHEBI:15377"/>
        <dbReference type="ChEBI" id="CHEBI:30879"/>
        <dbReference type="ChEBI" id="CHEBI:35924"/>
        <dbReference type="ChEBI" id="CHEBI:57925"/>
        <dbReference type="ChEBI" id="CHEBI:58297"/>
        <dbReference type="EC" id="1.11.1.27"/>
    </reaction>
</comment>
<organism evidence="7">
    <name type="scientific">Methyloraptor flagellatus</name>
    <dbReference type="NCBI Taxonomy" id="3162530"/>
    <lineage>
        <taxon>Bacteria</taxon>
        <taxon>Pseudomonadati</taxon>
        <taxon>Pseudomonadota</taxon>
        <taxon>Alphaproteobacteria</taxon>
        <taxon>Hyphomicrobiales</taxon>
        <taxon>Ancalomicrobiaceae</taxon>
        <taxon>Methyloraptor</taxon>
    </lineage>
</organism>
<evidence type="ECO:0000259" key="5">
    <source>
        <dbReference type="PROSITE" id="PS50206"/>
    </source>
</evidence>
<protein>
    <recommendedName>
        <fullName evidence="4">Glutathione-dependent peroxiredoxin</fullName>
        <ecNumber evidence="4">1.11.1.27</ecNumber>
    </recommendedName>
</protein>
<dbReference type="PROSITE" id="PS51352">
    <property type="entry name" value="THIOREDOXIN_2"/>
    <property type="match status" value="1"/>
</dbReference>
<dbReference type="InterPro" id="IPR001763">
    <property type="entry name" value="Rhodanese-like_dom"/>
</dbReference>
<dbReference type="AlphaFoldDB" id="A0AAU7XEH6"/>
<dbReference type="Gene3D" id="3.40.30.10">
    <property type="entry name" value="Glutaredoxin"/>
    <property type="match status" value="1"/>
</dbReference>
<keyword evidence="2 4" id="KW-0560">Oxidoreductase</keyword>
<feature type="active site" description="Cysteine sulfenic acid (-SOH) intermediate" evidence="3">
    <location>
        <position position="56"/>
    </location>
</feature>
<dbReference type="RefSeq" id="WP_407051244.1">
    <property type="nucleotide sequence ID" value="NZ_CP158568.1"/>
</dbReference>